<sequence length="70" mass="7925">MPRPRRGLSDQQRAVLDRAWEAQLEAECAARERDELAREAVALGASWREIGAAVGISPQAAHRRYRADRR</sequence>
<name>A0A934NB96_9BACT</name>
<dbReference type="EMBL" id="JAEKNR010000223">
    <property type="protein sequence ID" value="MBJ7600828.1"/>
    <property type="molecule type" value="Genomic_DNA"/>
</dbReference>
<dbReference type="AlphaFoldDB" id="A0A934NB96"/>
<evidence type="ECO:0000313" key="1">
    <source>
        <dbReference type="EMBL" id="MBJ7600828.1"/>
    </source>
</evidence>
<gene>
    <name evidence="1" type="ORF">JF922_22515</name>
</gene>
<reference evidence="1" key="1">
    <citation type="submission" date="2020-10" db="EMBL/GenBank/DDBJ databases">
        <title>Ca. Dormibacterota MAGs.</title>
        <authorList>
            <person name="Montgomery K."/>
        </authorList>
    </citation>
    <scope>NUCLEOTIDE SEQUENCE [LARGE SCALE GENOMIC DNA]</scope>
    <source>
        <strain evidence="1">SC8812_S17_10</strain>
    </source>
</reference>
<keyword evidence="2" id="KW-1185">Reference proteome</keyword>
<dbReference type="RefSeq" id="WP_338204807.1">
    <property type="nucleotide sequence ID" value="NZ_JAEKNR010000223.1"/>
</dbReference>
<protein>
    <submittedName>
        <fullName evidence="1">Uncharacterized protein</fullName>
    </submittedName>
</protein>
<accession>A0A934NB96</accession>
<comment type="caution">
    <text evidence="1">The sequence shown here is derived from an EMBL/GenBank/DDBJ whole genome shotgun (WGS) entry which is preliminary data.</text>
</comment>
<evidence type="ECO:0000313" key="2">
    <source>
        <dbReference type="Proteomes" id="UP000612893"/>
    </source>
</evidence>
<dbReference type="Proteomes" id="UP000612893">
    <property type="component" value="Unassembled WGS sequence"/>
</dbReference>
<organism evidence="1 2">
    <name type="scientific">Candidatus Nephthysia bennettiae</name>
    <dbReference type="NCBI Taxonomy" id="3127016"/>
    <lineage>
        <taxon>Bacteria</taxon>
        <taxon>Bacillati</taxon>
        <taxon>Candidatus Dormiibacterota</taxon>
        <taxon>Candidatus Dormibacteria</taxon>
        <taxon>Candidatus Dormibacterales</taxon>
        <taxon>Candidatus Dormibacteraceae</taxon>
        <taxon>Candidatus Nephthysia</taxon>
    </lineage>
</organism>
<proteinExistence type="predicted"/>